<dbReference type="KEGG" id="ftj:FTUN_2667"/>
<dbReference type="HAMAP" id="MF_00161">
    <property type="entry name" value="LspA"/>
    <property type="match status" value="1"/>
</dbReference>
<comment type="caution">
    <text evidence="9">Lacks conserved residue(s) required for the propagation of feature annotation.</text>
</comment>
<keyword evidence="8 9" id="KW-0472">Membrane</keyword>
<keyword evidence="6 9" id="KW-0378">Hydrolase</keyword>
<evidence type="ECO:0000256" key="1">
    <source>
        <dbReference type="ARBA" id="ARBA00006139"/>
    </source>
</evidence>
<dbReference type="GO" id="GO:0006508">
    <property type="term" value="P:proteolysis"/>
    <property type="evidence" value="ECO:0007669"/>
    <property type="project" value="UniProtKB-KW"/>
</dbReference>
<proteinExistence type="inferred from homology"/>
<sequence>MADRTYRWLLVSLAVIGLAADQTSKYGVFKWLYKDGQFSDNSRTGNDHVVVPHWFKLIAQFDPDAPLCDCGFSALQTVSAPVMPRVNHGALFGLGGSHKGLANGIFAAVSVAAALAIVVWGTRPNTARERGLMAALGLILGGTIGNLYDRLVFGGVRDFLYFCVERDGRVVFDWPVFNVADCCLVVGAGLLLVQAVFVHPTAEESAVPEPATAVPEAPKV</sequence>
<name>A0A6M5YMH5_9BACT</name>
<dbReference type="GO" id="GO:0004190">
    <property type="term" value="F:aspartic-type endopeptidase activity"/>
    <property type="evidence" value="ECO:0007669"/>
    <property type="project" value="UniProtKB-UniRule"/>
</dbReference>
<comment type="subcellular location">
    <subcellularLocation>
        <location evidence="9">Cell membrane</location>
        <topology evidence="9">Multi-pass membrane protein</topology>
    </subcellularLocation>
</comment>
<evidence type="ECO:0000256" key="8">
    <source>
        <dbReference type="ARBA" id="ARBA00023136"/>
    </source>
</evidence>
<feature type="transmembrane region" description="Helical" evidence="9">
    <location>
        <begin position="101"/>
        <end position="120"/>
    </location>
</feature>
<keyword evidence="13" id="KW-1185">Reference proteome</keyword>
<dbReference type="GO" id="GO:0005886">
    <property type="term" value="C:plasma membrane"/>
    <property type="evidence" value="ECO:0007669"/>
    <property type="project" value="UniProtKB-SubCell"/>
</dbReference>
<dbReference type="Pfam" id="PF01252">
    <property type="entry name" value="Peptidase_A8"/>
    <property type="match status" value="1"/>
</dbReference>
<dbReference type="AlphaFoldDB" id="A0A6M5YMH5"/>
<feature type="transmembrane region" description="Helical" evidence="9">
    <location>
        <begin position="132"/>
        <end position="148"/>
    </location>
</feature>
<dbReference type="PROSITE" id="PS00855">
    <property type="entry name" value="SPASE_II"/>
    <property type="match status" value="1"/>
</dbReference>
<dbReference type="Proteomes" id="UP000503447">
    <property type="component" value="Chromosome"/>
</dbReference>
<dbReference type="RefSeq" id="WP_171470985.1">
    <property type="nucleotide sequence ID" value="NZ_CP053452.2"/>
</dbReference>
<comment type="catalytic activity">
    <reaction evidence="9 10">
        <text>Release of signal peptides from bacterial membrane prolipoproteins. Hydrolyzes -Xaa-Yaa-Zaa-|-(S,diacylglyceryl)Cys-, in which Xaa is hydrophobic (preferably Leu), and Yaa (Ala or Ser) and Zaa (Gly or Ala) have small, neutral side chains.</text>
        <dbReference type="EC" id="3.4.23.36"/>
    </reaction>
</comment>
<dbReference type="PANTHER" id="PTHR33695">
    <property type="entry name" value="LIPOPROTEIN SIGNAL PEPTIDASE"/>
    <property type="match status" value="1"/>
</dbReference>
<evidence type="ECO:0000313" key="12">
    <source>
        <dbReference type="EMBL" id="QJW95128.1"/>
    </source>
</evidence>
<comment type="similarity">
    <text evidence="1 9 11">Belongs to the peptidase A8 family.</text>
</comment>
<dbReference type="PANTHER" id="PTHR33695:SF1">
    <property type="entry name" value="LIPOPROTEIN SIGNAL PEPTIDASE"/>
    <property type="match status" value="1"/>
</dbReference>
<protein>
    <recommendedName>
        <fullName evidence="9">Lipoprotein signal peptidase</fullName>
        <ecNumber evidence="9">3.4.23.36</ecNumber>
    </recommendedName>
    <alternativeName>
        <fullName evidence="9">Prolipoprotein signal peptidase</fullName>
    </alternativeName>
    <alternativeName>
        <fullName evidence="9">Signal peptidase II</fullName>
        <shortName evidence="9">SPase II</shortName>
    </alternativeName>
</protein>
<dbReference type="EC" id="3.4.23.36" evidence="9"/>
<evidence type="ECO:0000256" key="5">
    <source>
        <dbReference type="ARBA" id="ARBA00022750"/>
    </source>
</evidence>
<evidence type="ECO:0000256" key="11">
    <source>
        <dbReference type="RuleBase" id="RU004181"/>
    </source>
</evidence>
<dbReference type="NCBIfam" id="TIGR00077">
    <property type="entry name" value="lspA"/>
    <property type="match status" value="1"/>
</dbReference>
<keyword evidence="2 9" id="KW-1003">Cell membrane</keyword>
<evidence type="ECO:0000256" key="7">
    <source>
        <dbReference type="ARBA" id="ARBA00022989"/>
    </source>
</evidence>
<keyword evidence="4 9" id="KW-0812">Transmembrane</keyword>
<evidence type="ECO:0000313" key="13">
    <source>
        <dbReference type="Proteomes" id="UP000503447"/>
    </source>
</evidence>
<accession>A0A6M5YMH5</accession>
<reference evidence="13" key="1">
    <citation type="submission" date="2020-05" db="EMBL/GenBank/DDBJ databases">
        <title>Frigoriglobus tundricola gen. nov., sp. nov., a psychrotolerant cellulolytic planctomycete of the family Gemmataceae with two divergent copies of 16S rRNA gene.</title>
        <authorList>
            <person name="Kulichevskaya I.S."/>
            <person name="Ivanova A.A."/>
            <person name="Naumoff D.G."/>
            <person name="Beletsky A.V."/>
            <person name="Rijpstra W.I.C."/>
            <person name="Sinninghe Damste J.S."/>
            <person name="Mardanov A.V."/>
            <person name="Ravin N.V."/>
            <person name="Dedysh S.N."/>
        </authorList>
    </citation>
    <scope>NUCLEOTIDE SEQUENCE [LARGE SCALE GENOMIC DNA]</scope>
    <source>
        <strain evidence="13">PL17</strain>
    </source>
</reference>
<evidence type="ECO:0000256" key="6">
    <source>
        <dbReference type="ARBA" id="ARBA00022801"/>
    </source>
</evidence>
<keyword evidence="5 9" id="KW-0064">Aspartyl protease</keyword>
<feature type="transmembrane region" description="Helical" evidence="9">
    <location>
        <begin position="176"/>
        <end position="198"/>
    </location>
</feature>
<comment type="pathway">
    <text evidence="9">Protein modification; lipoprotein biosynthesis (signal peptide cleavage).</text>
</comment>
<dbReference type="EMBL" id="CP053452">
    <property type="protein sequence ID" value="QJW95128.1"/>
    <property type="molecule type" value="Genomic_DNA"/>
</dbReference>
<evidence type="ECO:0000256" key="3">
    <source>
        <dbReference type="ARBA" id="ARBA00022670"/>
    </source>
</evidence>
<evidence type="ECO:0000256" key="4">
    <source>
        <dbReference type="ARBA" id="ARBA00022692"/>
    </source>
</evidence>
<comment type="function">
    <text evidence="9 10">This protein specifically catalyzes the removal of signal peptides from prolipoproteins.</text>
</comment>
<keyword evidence="7 9" id="KW-1133">Transmembrane helix</keyword>
<organism evidence="12 13">
    <name type="scientific">Frigoriglobus tundricola</name>
    <dbReference type="NCBI Taxonomy" id="2774151"/>
    <lineage>
        <taxon>Bacteria</taxon>
        <taxon>Pseudomonadati</taxon>
        <taxon>Planctomycetota</taxon>
        <taxon>Planctomycetia</taxon>
        <taxon>Gemmatales</taxon>
        <taxon>Gemmataceae</taxon>
        <taxon>Frigoriglobus</taxon>
    </lineage>
</organism>
<evidence type="ECO:0000256" key="10">
    <source>
        <dbReference type="RuleBase" id="RU000594"/>
    </source>
</evidence>
<evidence type="ECO:0000256" key="9">
    <source>
        <dbReference type="HAMAP-Rule" id="MF_00161"/>
    </source>
</evidence>
<evidence type="ECO:0000256" key="2">
    <source>
        <dbReference type="ARBA" id="ARBA00022475"/>
    </source>
</evidence>
<feature type="active site" evidence="9">
    <location>
        <position position="158"/>
    </location>
</feature>
<dbReference type="PRINTS" id="PR00781">
    <property type="entry name" value="LIPOSIGPTASE"/>
</dbReference>
<dbReference type="InterPro" id="IPR001872">
    <property type="entry name" value="Peptidase_A8"/>
</dbReference>
<feature type="active site" evidence="9">
    <location>
        <position position="181"/>
    </location>
</feature>
<gene>
    <name evidence="9" type="primary">lspA</name>
    <name evidence="12" type="ORF">FTUN_2667</name>
</gene>
<keyword evidence="3 9" id="KW-0645">Protease</keyword>
<dbReference type="UniPathway" id="UPA00665"/>